<comment type="caution">
    <text evidence="1">The sequence shown here is derived from an EMBL/GenBank/DDBJ whole genome shotgun (WGS) entry which is preliminary data.</text>
</comment>
<dbReference type="Proteomes" id="UP001523216">
    <property type="component" value="Unassembled WGS sequence"/>
</dbReference>
<proteinExistence type="predicted"/>
<reference evidence="1 2" key="1">
    <citation type="submission" date="2022-06" db="EMBL/GenBank/DDBJ databases">
        <title>Actinoplanes abujensis sp. nov., isolated from Nigerian arid soil.</title>
        <authorList>
            <person name="Ding P."/>
        </authorList>
    </citation>
    <scope>NUCLEOTIDE SEQUENCE [LARGE SCALE GENOMIC DNA]</scope>
    <source>
        <strain evidence="2">TRM88002</strain>
    </source>
</reference>
<protein>
    <submittedName>
        <fullName evidence="1">Uncharacterized protein</fullName>
    </submittedName>
</protein>
<sequence length="57" mass="6530">MIAGLDRTAVADVFAGFAGFFRDMSRRPPPPSLPSVRAFQRWQADALLPWLRRELDR</sequence>
<name>A0ABT0Y3M1_9ACTN</name>
<accession>A0ABT0Y3M1</accession>
<evidence type="ECO:0000313" key="1">
    <source>
        <dbReference type="EMBL" id="MCM4080641.1"/>
    </source>
</evidence>
<keyword evidence="2" id="KW-1185">Reference proteome</keyword>
<dbReference type="RefSeq" id="WP_251800425.1">
    <property type="nucleotide sequence ID" value="NZ_JAMQOL010000034.1"/>
</dbReference>
<evidence type="ECO:0000313" key="2">
    <source>
        <dbReference type="Proteomes" id="UP001523216"/>
    </source>
</evidence>
<dbReference type="EMBL" id="JAMQOL010000034">
    <property type="protein sequence ID" value="MCM4080641.1"/>
    <property type="molecule type" value="Genomic_DNA"/>
</dbReference>
<gene>
    <name evidence="1" type="ORF">LXN57_23975</name>
</gene>
<organism evidence="1 2">
    <name type="scientific">Paractinoplanes hotanensis</name>
    <dbReference type="NCBI Taxonomy" id="2906497"/>
    <lineage>
        <taxon>Bacteria</taxon>
        <taxon>Bacillati</taxon>
        <taxon>Actinomycetota</taxon>
        <taxon>Actinomycetes</taxon>
        <taxon>Micromonosporales</taxon>
        <taxon>Micromonosporaceae</taxon>
        <taxon>Paractinoplanes</taxon>
    </lineage>
</organism>